<feature type="signal peptide" evidence="1">
    <location>
        <begin position="1"/>
        <end position="17"/>
    </location>
</feature>
<dbReference type="SUPFAM" id="SSF56496">
    <property type="entry name" value="Fibrinogen C-terminal domain-like"/>
    <property type="match status" value="1"/>
</dbReference>
<evidence type="ECO:0000256" key="1">
    <source>
        <dbReference type="SAM" id="SignalP"/>
    </source>
</evidence>
<evidence type="ECO:0000313" key="3">
    <source>
        <dbReference type="EMBL" id="WAR24850.1"/>
    </source>
</evidence>
<gene>
    <name evidence="3" type="ORF">MAR_038519</name>
</gene>
<feature type="chain" id="PRO_5046015539" evidence="1">
    <location>
        <begin position="18"/>
        <end position="268"/>
    </location>
</feature>
<dbReference type="PROSITE" id="PS51406">
    <property type="entry name" value="FIBRINOGEN_C_2"/>
    <property type="match status" value="1"/>
</dbReference>
<accession>A0ABY7FRK0</accession>
<keyword evidence="4" id="KW-1185">Reference proteome</keyword>
<dbReference type="NCBIfam" id="NF040941">
    <property type="entry name" value="GGGWT_bact"/>
    <property type="match status" value="1"/>
</dbReference>
<reference evidence="3" key="1">
    <citation type="submission" date="2022-11" db="EMBL/GenBank/DDBJ databases">
        <title>Centuries of genome instability and evolution in soft-shell clam transmissible cancer (bioRxiv).</title>
        <authorList>
            <person name="Hart S.F.M."/>
            <person name="Yonemitsu M.A."/>
            <person name="Giersch R.M."/>
            <person name="Beal B.F."/>
            <person name="Arriagada G."/>
            <person name="Davis B.W."/>
            <person name="Ostrander E.A."/>
            <person name="Goff S.P."/>
            <person name="Metzger M.J."/>
        </authorList>
    </citation>
    <scope>NUCLEOTIDE SEQUENCE</scope>
    <source>
        <strain evidence="3">MELC-2E11</strain>
        <tissue evidence="3">Siphon/mantle</tissue>
    </source>
</reference>
<dbReference type="PANTHER" id="PTHR19143">
    <property type="entry name" value="FIBRINOGEN/TENASCIN/ANGIOPOEITIN"/>
    <property type="match status" value="1"/>
</dbReference>
<dbReference type="SMART" id="SM00186">
    <property type="entry name" value="FBG"/>
    <property type="match status" value="1"/>
</dbReference>
<dbReference type="Gene3D" id="3.90.215.10">
    <property type="entry name" value="Gamma Fibrinogen, chain A, domain 1"/>
    <property type="match status" value="1"/>
</dbReference>
<evidence type="ECO:0000313" key="4">
    <source>
        <dbReference type="Proteomes" id="UP001164746"/>
    </source>
</evidence>
<dbReference type="InterPro" id="IPR050373">
    <property type="entry name" value="Fibrinogen_C-term_domain"/>
</dbReference>
<dbReference type="PANTHER" id="PTHR19143:SF444">
    <property type="entry name" value="PROTEIN SCABROUS"/>
    <property type="match status" value="1"/>
</dbReference>
<sequence>MFVVSGILLLLAGICSAENFVLNFCSETGTISTNCSRLERRLNTVEEEIERMKPVPTDCEEIYNTGTQLDGVYNISPDGRCPFLVFCDMTHGGWTVIQKRFDGSVNFYQPWSAFVEGFGDPTGEHWLGLQKIHRLTEHGVQIYFNMTRTVDQVIDYAHYKYFAVDGGNTQYTMYADKFGYNGTVIDTGLTYHSGRKLSTYDRDNDDIDDNCAKIYGGGAWWYGACYDLGNLNGLYGVSGPGGMDYHLDKGHVSLSSVTMMIKQIDRTC</sequence>
<dbReference type="InterPro" id="IPR036056">
    <property type="entry name" value="Fibrinogen-like_C"/>
</dbReference>
<dbReference type="EMBL" id="CP111024">
    <property type="protein sequence ID" value="WAR24850.1"/>
    <property type="molecule type" value="Genomic_DNA"/>
</dbReference>
<feature type="domain" description="Fibrinogen C-terminal" evidence="2">
    <location>
        <begin position="50"/>
        <end position="265"/>
    </location>
</feature>
<dbReference type="Proteomes" id="UP001164746">
    <property type="component" value="Chromosome 13"/>
</dbReference>
<organism evidence="3 4">
    <name type="scientific">Mya arenaria</name>
    <name type="common">Soft-shell clam</name>
    <dbReference type="NCBI Taxonomy" id="6604"/>
    <lineage>
        <taxon>Eukaryota</taxon>
        <taxon>Metazoa</taxon>
        <taxon>Spiralia</taxon>
        <taxon>Lophotrochozoa</taxon>
        <taxon>Mollusca</taxon>
        <taxon>Bivalvia</taxon>
        <taxon>Autobranchia</taxon>
        <taxon>Heteroconchia</taxon>
        <taxon>Euheterodonta</taxon>
        <taxon>Imparidentia</taxon>
        <taxon>Neoheterodontei</taxon>
        <taxon>Myida</taxon>
        <taxon>Myoidea</taxon>
        <taxon>Myidae</taxon>
        <taxon>Mya</taxon>
    </lineage>
</organism>
<dbReference type="InterPro" id="IPR014716">
    <property type="entry name" value="Fibrinogen_a/b/g_C_1"/>
</dbReference>
<dbReference type="Pfam" id="PF00147">
    <property type="entry name" value="Fibrinogen_C"/>
    <property type="match status" value="1"/>
</dbReference>
<evidence type="ECO:0000259" key="2">
    <source>
        <dbReference type="PROSITE" id="PS51406"/>
    </source>
</evidence>
<name>A0ABY7FRK0_MYAAR</name>
<protein>
    <submittedName>
        <fullName evidence="3">ANGL4-like protein</fullName>
    </submittedName>
</protein>
<keyword evidence="1" id="KW-0732">Signal</keyword>
<dbReference type="InterPro" id="IPR002181">
    <property type="entry name" value="Fibrinogen_a/b/g_C_dom"/>
</dbReference>
<proteinExistence type="predicted"/>